<feature type="transmembrane region" description="Helical" evidence="2">
    <location>
        <begin position="273"/>
        <end position="292"/>
    </location>
</feature>
<evidence type="ECO:0000313" key="4">
    <source>
        <dbReference type="Proteomes" id="UP000540656"/>
    </source>
</evidence>
<feature type="transmembrane region" description="Helical" evidence="2">
    <location>
        <begin position="114"/>
        <end position="132"/>
    </location>
</feature>
<feature type="transmembrane region" description="Helical" evidence="2">
    <location>
        <begin position="201"/>
        <end position="218"/>
    </location>
</feature>
<protein>
    <submittedName>
        <fullName evidence="3">Uncharacterized protein</fullName>
    </submittedName>
</protein>
<evidence type="ECO:0000313" key="3">
    <source>
        <dbReference type="EMBL" id="NYG59533.1"/>
    </source>
</evidence>
<dbReference type="AlphaFoldDB" id="A0A7Y9UPE5"/>
<dbReference type="RefSeq" id="WP_343047801.1">
    <property type="nucleotide sequence ID" value="NZ_JACCAA010000001.1"/>
</dbReference>
<reference evidence="3 4" key="1">
    <citation type="submission" date="2020-07" db="EMBL/GenBank/DDBJ databases">
        <title>Sequencing the genomes of 1000 actinobacteria strains.</title>
        <authorList>
            <person name="Klenk H.-P."/>
        </authorList>
    </citation>
    <scope>NUCLEOTIDE SEQUENCE [LARGE SCALE GENOMIC DNA]</scope>
    <source>
        <strain evidence="3 4">DSM 23819</strain>
    </source>
</reference>
<feature type="transmembrane region" description="Helical" evidence="2">
    <location>
        <begin position="34"/>
        <end position="59"/>
    </location>
</feature>
<sequence>MSSTQRPAGRRMAERPPSRLSGLRSKVRQGWRKVLSVAWPGCMLALFLAMVMAGCAALGFGPAWFDQAAAVTISTAYATSLAVRTGGRPIIFGCLALALGLLAVISDVDLLRTGAAVMTAVSASVLGVMGTRPAVRFRGAVRELGVVLLISGIGAFGVVGYRPVVALDRFDYVALALSFALAAVLVYNLGAGLHGLGKRGAIVVVVGSVGVAIILAYAELLRRYGAPGFVNDVLDVVRWMRENLGAAPKPVQALVGIPAILWGCHVRARRRQGWWVCAFGVALTTSVASLLINPVTGWFEAVLIVVYSAIPGIAVGYALIRIDLALTGPRGRRARREEEESALRPEPSRFLPLL</sequence>
<name>A0A7Y9UPE5_9ACTN</name>
<feature type="transmembrane region" description="Helical" evidence="2">
    <location>
        <begin position="170"/>
        <end position="189"/>
    </location>
</feature>
<keyword evidence="2" id="KW-1133">Transmembrane helix</keyword>
<evidence type="ECO:0000256" key="1">
    <source>
        <dbReference type="SAM" id="MobiDB-lite"/>
    </source>
</evidence>
<comment type="caution">
    <text evidence="3">The sequence shown here is derived from an EMBL/GenBank/DDBJ whole genome shotgun (WGS) entry which is preliminary data.</text>
</comment>
<keyword evidence="4" id="KW-1185">Reference proteome</keyword>
<organism evidence="3 4">
    <name type="scientific">Nocardioides daedukensis</name>
    <dbReference type="NCBI Taxonomy" id="634462"/>
    <lineage>
        <taxon>Bacteria</taxon>
        <taxon>Bacillati</taxon>
        <taxon>Actinomycetota</taxon>
        <taxon>Actinomycetes</taxon>
        <taxon>Propionibacteriales</taxon>
        <taxon>Nocardioidaceae</taxon>
        <taxon>Nocardioides</taxon>
    </lineage>
</organism>
<evidence type="ECO:0000256" key="2">
    <source>
        <dbReference type="SAM" id="Phobius"/>
    </source>
</evidence>
<feature type="region of interest" description="Disordered" evidence="1">
    <location>
        <begin position="1"/>
        <end position="21"/>
    </location>
</feature>
<gene>
    <name evidence="3" type="ORF">BJ980_002456</name>
</gene>
<dbReference type="Proteomes" id="UP000540656">
    <property type="component" value="Unassembled WGS sequence"/>
</dbReference>
<feature type="transmembrane region" description="Helical" evidence="2">
    <location>
        <begin position="90"/>
        <end position="108"/>
    </location>
</feature>
<feature type="compositionally biased region" description="Basic and acidic residues" evidence="1">
    <location>
        <begin position="335"/>
        <end position="347"/>
    </location>
</feature>
<proteinExistence type="predicted"/>
<keyword evidence="2" id="KW-0812">Transmembrane</keyword>
<feature type="transmembrane region" description="Helical" evidence="2">
    <location>
        <begin position="298"/>
        <end position="320"/>
    </location>
</feature>
<keyword evidence="2" id="KW-0472">Membrane</keyword>
<feature type="transmembrane region" description="Helical" evidence="2">
    <location>
        <begin position="144"/>
        <end position="164"/>
    </location>
</feature>
<feature type="region of interest" description="Disordered" evidence="1">
    <location>
        <begin position="335"/>
        <end position="354"/>
    </location>
</feature>
<accession>A0A7Y9UPE5</accession>
<dbReference type="EMBL" id="JACCAA010000001">
    <property type="protein sequence ID" value="NYG59533.1"/>
    <property type="molecule type" value="Genomic_DNA"/>
</dbReference>